<gene>
    <name evidence="1" type="ORF">P73_3767</name>
</gene>
<reference evidence="1 2" key="1">
    <citation type="journal article" date="2014" name="Int. J. Syst. Evol. Microbiol.">
        <title>Celeribacter indicus sp. nov., a polycyclic aromatic hydrocarbon-degrading bacterium from deep-sea sediment and reclassification of Huaishuia halophila as Celeribacter halophilus comb. nov.</title>
        <authorList>
            <person name="Lai Q."/>
            <person name="Cao J."/>
            <person name="Yuan J."/>
            <person name="Li F."/>
            <person name="Shao Z."/>
        </authorList>
    </citation>
    <scope>NUCLEOTIDE SEQUENCE [LARGE SCALE GENOMIC DNA]</scope>
    <source>
        <strain evidence="1">P73</strain>
    </source>
</reference>
<dbReference type="EMBL" id="CP004393">
    <property type="protein sequence ID" value="AJE48482.1"/>
    <property type="molecule type" value="Genomic_DNA"/>
</dbReference>
<proteinExistence type="predicted"/>
<organism evidence="1 2">
    <name type="scientific">Celeribacter indicus</name>
    <dbReference type="NCBI Taxonomy" id="1208324"/>
    <lineage>
        <taxon>Bacteria</taxon>
        <taxon>Pseudomonadati</taxon>
        <taxon>Pseudomonadota</taxon>
        <taxon>Alphaproteobacteria</taxon>
        <taxon>Rhodobacterales</taxon>
        <taxon>Roseobacteraceae</taxon>
        <taxon>Celeribacter</taxon>
    </lineage>
</organism>
<dbReference type="STRING" id="1208324.P73_3767"/>
<dbReference type="HOGENOM" id="CLU_2506667_0_0_5"/>
<dbReference type="Proteomes" id="UP000031521">
    <property type="component" value="Chromosome"/>
</dbReference>
<accession>A0A0B5E841</accession>
<dbReference type="AlphaFoldDB" id="A0A0B5E841"/>
<sequence length="85" mass="9420">MKISEIDLFSACMRAMFQAIPRHCELCSVGEVVWAIVMPLDLVSCTSDCQCSSPSRTIEIVDIRKYAALSIKASGHDNFTHALRT</sequence>
<protein>
    <submittedName>
        <fullName evidence="1">Uncharacterized protein</fullName>
    </submittedName>
</protein>
<name>A0A0B5E841_9RHOB</name>
<keyword evidence="2" id="KW-1185">Reference proteome</keyword>
<dbReference type="KEGG" id="cid:P73_3767"/>
<evidence type="ECO:0000313" key="1">
    <source>
        <dbReference type="EMBL" id="AJE48482.1"/>
    </source>
</evidence>
<evidence type="ECO:0000313" key="2">
    <source>
        <dbReference type="Proteomes" id="UP000031521"/>
    </source>
</evidence>